<protein>
    <submittedName>
        <fullName evidence="21">TonB-dependent siderophore receptor</fullName>
    </submittedName>
</protein>
<keyword evidence="10 16" id="KW-0798">TonB box</keyword>
<dbReference type="PANTHER" id="PTHR32552:SF74">
    <property type="entry name" value="HYDROXAMATE SIDEROPHORE RECEPTOR FHUE"/>
    <property type="match status" value="1"/>
</dbReference>
<feature type="short sequence motif" description="TonB C-terminal box" evidence="15">
    <location>
        <begin position="718"/>
        <end position="735"/>
    </location>
</feature>
<dbReference type="PROSITE" id="PS01156">
    <property type="entry name" value="TONB_DEPENDENT_REC_2"/>
    <property type="match status" value="1"/>
</dbReference>
<evidence type="ECO:0000256" key="2">
    <source>
        <dbReference type="ARBA" id="ARBA00009810"/>
    </source>
</evidence>
<dbReference type="Gene3D" id="2.170.130.10">
    <property type="entry name" value="TonB-dependent receptor, plug domain"/>
    <property type="match status" value="1"/>
</dbReference>
<dbReference type="Pfam" id="PF00593">
    <property type="entry name" value="TonB_dep_Rec_b-barrel"/>
    <property type="match status" value="1"/>
</dbReference>
<keyword evidence="4 14" id="KW-1134">Transmembrane beta strand</keyword>
<keyword evidence="8" id="KW-0408">Iron</keyword>
<dbReference type="PROSITE" id="PS52016">
    <property type="entry name" value="TONB_DEPENDENT_REC_3"/>
    <property type="match status" value="1"/>
</dbReference>
<keyword evidence="11 14" id="KW-0472">Membrane</keyword>
<evidence type="ECO:0000256" key="7">
    <source>
        <dbReference type="ARBA" id="ARBA00022729"/>
    </source>
</evidence>
<evidence type="ECO:0000256" key="14">
    <source>
        <dbReference type="PROSITE-ProRule" id="PRU01360"/>
    </source>
</evidence>
<keyword evidence="22" id="KW-1185">Reference proteome</keyword>
<keyword evidence="9" id="KW-0406">Ion transport</keyword>
<keyword evidence="5" id="KW-0410">Iron transport</keyword>
<gene>
    <name evidence="21" type="ORF">AACH06_04090</name>
</gene>
<dbReference type="Gene3D" id="2.40.170.20">
    <property type="entry name" value="TonB-dependent receptor, beta-barrel domain"/>
    <property type="match status" value="1"/>
</dbReference>
<dbReference type="InterPro" id="IPR039426">
    <property type="entry name" value="TonB-dep_rcpt-like"/>
</dbReference>
<evidence type="ECO:0000256" key="3">
    <source>
        <dbReference type="ARBA" id="ARBA00022448"/>
    </source>
</evidence>
<dbReference type="InterPro" id="IPR012910">
    <property type="entry name" value="Plug_dom"/>
</dbReference>
<accession>A0ABU9BJ61</accession>
<keyword evidence="7 18" id="KW-0732">Signal</keyword>
<dbReference type="CDD" id="cd01347">
    <property type="entry name" value="ligand_gated_channel"/>
    <property type="match status" value="1"/>
</dbReference>
<dbReference type="InterPro" id="IPR010105">
    <property type="entry name" value="TonB_sidphr_rcpt"/>
</dbReference>
<keyword evidence="13 14" id="KW-0998">Cell outer membrane</keyword>
<evidence type="ECO:0000256" key="10">
    <source>
        <dbReference type="ARBA" id="ARBA00023077"/>
    </source>
</evidence>
<keyword evidence="12 21" id="KW-0675">Receptor</keyword>
<comment type="caution">
    <text evidence="21">The sequence shown here is derived from an EMBL/GenBank/DDBJ whole genome shotgun (WGS) entry which is preliminary data.</text>
</comment>
<evidence type="ECO:0000313" key="22">
    <source>
        <dbReference type="Proteomes" id="UP001371218"/>
    </source>
</evidence>
<evidence type="ECO:0000313" key="21">
    <source>
        <dbReference type="EMBL" id="MEK8029994.1"/>
    </source>
</evidence>
<evidence type="ECO:0000256" key="12">
    <source>
        <dbReference type="ARBA" id="ARBA00023170"/>
    </source>
</evidence>
<evidence type="ECO:0000256" key="18">
    <source>
        <dbReference type="SAM" id="SignalP"/>
    </source>
</evidence>
<feature type="chain" id="PRO_5045255476" evidence="18">
    <location>
        <begin position="27"/>
        <end position="735"/>
    </location>
</feature>
<comment type="similarity">
    <text evidence="2 14 16">Belongs to the TonB-dependent receptor family.</text>
</comment>
<dbReference type="InterPro" id="IPR010917">
    <property type="entry name" value="TonB_rcpt_CS"/>
</dbReference>
<proteinExistence type="inferred from homology"/>
<feature type="compositionally biased region" description="Pro residues" evidence="17">
    <location>
        <begin position="36"/>
        <end position="46"/>
    </location>
</feature>
<dbReference type="Pfam" id="PF07715">
    <property type="entry name" value="Plug"/>
    <property type="match status" value="1"/>
</dbReference>
<evidence type="ECO:0000256" key="17">
    <source>
        <dbReference type="SAM" id="MobiDB-lite"/>
    </source>
</evidence>
<evidence type="ECO:0000256" key="4">
    <source>
        <dbReference type="ARBA" id="ARBA00022452"/>
    </source>
</evidence>
<feature type="domain" description="TonB-dependent receptor-like beta-barrel" evidence="19">
    <location>
        <begin position="284"/>
        <end position="705"/>
    </location>
</feature>
<evidence type="ECO:0000256" key="11">
    <source>
        <dbReference type="ARBA" id="ARBA00023136"/>
    </source>
</evidence>
<dbReference type="NCBIfam" id="TIGR01783">
    <property type="entry name" value="TonB-siderophor"/>
    <property type="match status" value="1"/>
</dbReference>
<feature type="signal peptide" evidence="18">
    <location>
        <begin position="1"/>
        <end position="26"/>
    </location>
</feature>
<reference evidence="21 22" key="1">
    <citation type="submission" date="2024-04" db="EMBL/GenBank/DDBJ databases">
        <title>Novel species of the genus Ideonella isolated from streams.</title>
        <authorList>
            <person name="Lu H."/>
        </authorList>
    </citation>
    <scope>NUCLEOTIDE SEQUENCE [LARGE SCALE GENOMIC DNA]</scope>
    <source>
        <strain evidence="21 22">DXS29W</strain>
    </source>
</reference>
<dbReference type="InterPro" id="IPR000531">
    <property type="entry name" value="Beta-barrel_TonB"/>
</dbReference>
<name>A0ABU9BJ61_9BURK</name>
<evidence type="ECO:0000259" key="19">
    <source>
        <dbReference type="Pfam" id="PF00593"/>
    </source>
</evidence>
<dbReference type="EMBL" id="JBBUTG010000002">
    <property type="protein sequence ID" value="MEK8029994.1"/>
    <property type="molecule type" value="Genomic_DNA"/>
</dbReference>
<evidence type="ECO:0000256" key="1">
    <source>
        <dbReference type="ARBA" id="ARBA00004571"/>
    </source>
</evidence>
<keyword evidence="3 14" id="KW-0813">Transport</keyword>
<evidence type="ECO:0000256" key="13">
    <source>
        <dbReference type="ARBA" id="ARBA00023237"/>
    </source>
</evidence>
<comment type="subcellular location">
    <subcellularLocation>
        <location evidence="1 14">Cell outer membrane</location>
        <topology evidence="1 14">Multi-pass membrane protein</topology>
    </subcellularLocation>
</comment>
<evidence type="ECO:0000259" key="20">
    <source>
        <dbReference type="Pfam" id="PF07715"/>
    </source>
</evidence>
<evidence type="ECO:0000256" key="8">
    <source>
        <dbReference type="ARBA" id="ARBA00023004"/>
    </source>
</evidence>
<evidence type="ECO:0000256" key="6">
    <source>
        <dbReference type="ARBA" id="ARBA00022692"/>
    </source>
</evidence>
<dbReference type="SUPFAM" id="SSF56935">
    <property type="entry name" value="Porins"/>
    <property type="match status" value="1"/>
</dbReference>
<dbReference type="PANTHER" id="PTHR32552">
    <property type="entry name" value="FERRICHROME IRON RECEPTOR-RELATED"/>
    <property type="match status" value="1"/>
</dbReference>
<feature type="region of interest" description="Disordered" evidence="17">
    <location>
        <begin position="32"/>
        <end position="52"/>
    </location>
</feature>
<dbReference type="RefSeq" id="WP_341424356.1">
    <property type="nucleotide sequence ID" value="NZ_JBBUTG010000002.1"/>
</dbReference>
<evidence type="ECO:0000256" key="15">
    <source>
        <dbReference type="PROSITE-ProRule" id="PRU10144"/>
    </source>
</evidence>
<evidence type="ECO:0000256" key="5">
    <source>
        <dbReference type="ARBA" id="ARBA00022496"/>
    </source>
</evidence>
<dbReference type="InterPro" id="IPR037066">
    <property type="entry name" value="Plug_dom_sf"/>
</dbReference>
<organism evidence="21 22">
    <name type="scientific">Ideonella lacteola</name>
    <dbReference type="NCBI Taxonomy" id="2984193"/>
    <lineage>
        <taxon>Bacteria</taxon>
        <taxon>Pseudomonadati</taxon>
        <taxon>Pseudomonadota</taxon>
        <taxon>Betaproteobacteria</taxon>
        <taxon>Burkholderiales</taxon>
        <taxon>Sphaerotilaceae</taxon>
        <taxon>Ideonella</taxon>
    </lineage>
</organism>
<keyword evidence="6 14" id="KW-0812">Transmembrane</keyword>
<evidence type="ECO:0000256" key="9">
    <source>
        <dbReference type="ARBA" id="ARBA00023065"/>
    </source>
</evidence>
<evidence type="ECO:0000256" key="16">
    <source>
        <dbReference type="RuleBase" id="RU003357"/>
    </source>
</evidence>
<dbReference type="Proteomes" id="UP001371218">
    <property type="component" value="Unassembled WGS sequence"/>
</dbReference>
<feature type="domain" description="TonB-dependent receptor plug" evidence="20">
    <location>
        <begin position="89"/>
        <end position="187"/>
    </location>
</feature>
<dbReference type="InterPro" id="IPR036942">
    <property type="entry name" value="Beta-barrel_TonB_sf"/>
</dbReference>
<sequence>MNSTQYPLHPLSLALLAVWLAWPATAAAQATAPNPAVTPTPSPAQPDAPDAPASALKAIVVKGQGESADAAEGYRVRRSEGATGLDLSLRETPQSISVLTRSVMDDFKLHSVNDALAMSPGVIVEKVETDRTYYSARGFDIVNFQVDGIGIPMTFGLVDGDLDTAIYERVEVIRGATGLLASTGNPSATINFVRKRPTAAFQASGSLLFGSWNQKRVDADVSAPLNEAGSLRGRVVVAAEDKDSYLDRYHMTKAVFSGTLEADLGDNTLLTAGHVQQANRPEGNNWGALPLWDSQGQATDYDVSVNTAPAWTYWNADIAQTFAELRHQFANGWQLRGTLTHKSIDSKGRLFYVYGEPDADTGAGTFAYPSLYDQDNHENIIDLRASGPFQLGGRTHEAVIGASASRASVTAVSHYGRGIGTALPDLATWDGDYAIPLFDAAVDGSSFVDRQQSLYGAVRLRPADRWQVLMGVNATWIDSEGVSYGAPRAKSDNKVTPYLGTVVELTPSLSAYGSYAGIFLPQTEWRADRSRMDPAVGTNLELGLKSEWFDKALMGTVAVFRSRQDNLATFDTTVDDPNDPNDIPFSAYRGVDTRSHGVELELAGAITPTVQLSAGYTWLEVEDADGRAARTFIPRQTVRLAGTWQAWPALKLGASMRWQSQIHRDDVAASGQAVRTRQPGYALVDLMARYEFSPRWSATLNLANVTDEKYLTSLYWSQSYYGAPRSASVSVDWKF</sequence>